<dbReference type="InterPro" id="IPR000330">
    <property type="entry name" value="SNF2_N"/>
</dbReference>
<dbReference type="Gene3D" id="3.40.50.300">
    <property type="entry name" value="P-loop containing nucleotide triphosphate hydrolases"/>
    <property type="match status" value="1"/>
</dbReference>
<dbReference type="PANTHER" id="PTHR45623:SF51">
    <property type="entry name" value="DNA HELICASE CHROMATIN REGULATOR PHD FAMILY-RELATED"/>
    <property type="match status" value="1"/>
</dbReference>
<dbReference type="InterPro" id="IPR001965">
    <property type="entry name" value="Znf_PHD"/>
</dbReference>
<protein>
    <submittedName>
        <fullName evidence="12">Uncharacterized protein LOC107493709</fullName>
    </submittedName>
</protein>
<evidence type="ECO:0000256" key="6">
    <source>
        <dbReference type="ARBA" id="ARBA00022801"/>
    </source>
</evidence>
<proteinExistence type="predicted"/>
<keyword evidence="2" id="KW-0479">Metal-binding</keyword>
<dbReference type="PROSITE" id="PS50016">
    <property type="entry name" value="ZF_PHD_2"/>
    <property type="match status" value="1"/>
</dbReference>
<dbReference type="InterPro" id="IPR027417">
    <property type="entry name" value="P-loop_NTPase"/>
</dbReference>
<feature type="region of interest" description="Disordered" evidence="10">
    <location>
        <begin position="882"/>
        <end position="932"/>
    </location>
</feature>
<dbReference type="GO" id="GO:0042393">
    <property type="term" value="F:histone binding"/>
    <property type="evidence" value="ECO:0007669"/>
    <property type="project" value="TreeGrafter"/>
</dbReference>
<dbReference type="Pfam" id="PF00176">
    <property type="entry name" value="SNF2-rel_dom"/>
    <property type="match status" value="1"/>
</dbReference>
<dbReference type="Gene3D" id="3.30.40.10">
    <property type="entry name" value="Zinc/RING finger domain, C3HC4 (zinc finger)"/>
    <property type="match status" value="1"/>
</dbReference>
<dbReference type="GO" id="GO:0005524">
    <property type="term" value="F:ATP binding"/>
    <property type="evidence" value="ECO:0007669"/>
    <property type="project" value="UniProtKB-KW"/>
</dbReference>
<keyword evidence="7" id="KW-0862">Zinc</keyword>
<feature type="compositionally biased region" description="Basic and acidic residues" evidence="10">
    <location>
        <begin position="884"/>
        <end position="894"/>
    </location>
</feature>
<dbReference type="CDD" id="cd00024">
    <property type="entry name" value="CD_CSD"/>
    <property type="match status" value="1"/>
</dbReference>
<dbReference type="InterPro" id="IPR019787">
    <property type="entry name" value="Znf_PHD-finger"/>
</dbReference>
<dbReference type="CDD" id="cd18793">
    <property type="entry name" value="SF2_C_SNF"/>
    <property type="match status" value="1"/>
</dbReference>
<keyword evidence="8" id="KW-0067">ATP-binding</keyword>
<evidence type="ECO:0000313" key="11">
    <source>
        <dbReference type="Proteomes" id="UP000515211"/>
    </source>
</evidence>
<evidence type="ECO:0000256" key="4">
    <source>
        <dbReference type="ARBA" id="ARBA00022741"/>
    </source>
</evidence>
<dbReference type="KEGG" id="adu:107493709"/>
<reference evidence="12" key="2">
    <citation type="submission" date="2025-08" db="UniProtKB">
        <authorList>
            <consortium name="RefSeq"/>
        </authorList>
    </citation>
    <scope>IDENTIFICATION</scope>
    <source>
        <tissue evidence="12">Whole plant</tissue>
    </source>
</reference>
<evidence type="ECO:0000256" key="9">
    <source>
        <dbReference type="ARBA" id="ARBA00023242"/>
    </source>
</evidence>
<keyword evidence="4" id="KW-0547">Nucleotide-binding</keyword>
<dbReference type="PANTHER" id="PTHR45623">
    <property type="entry name" value="CHROMODOMAIN-HELICASE-DNA-BINDING PROTEIN 3-RELATED-RELATED"/>
    <property type="match status" value="1"/>
</dbReference>
<dbReference type="SUPFAM" id="SSF54160">
    <property type="entry name" value="Chromo domain-like"/>
    <property type="match status" value="2"/>
</dbReference>
<dbReference type="Gene3D" id="2.40.50.40">
    <property type="match status" value="2"/>
</dbReference>
<comment type="subcellular location">
    <subcellularLocation>
        <location evidence="1">Nucleus</location>
    </subcellularLocation>
</comment>
<feature type="region of interest" description="Disordered" evidence="10">
    <location>
        <begin position="1394"/>
        <end position="1414"/>
    </location>
</feature>
<dbReference type="PROSITE" id="PS50013">
    <property type="entry name" value="CHROMO_2"/>
    <property type="match status" value="2"/>
</dbReference>
<dbReference type="GO" id="GO:0008270">
    <property type="term" value="F:zinc ion binding"/>
    <property type="evidence" value="ECO:0007669"/>
    <property type="project" value="UniProtKB-KW"/>
</dbReference>
<dbReference type="Pfam" id="PF00271">
    <property type="entry name" value="Helicase_C"/>
    <property type="match status" value="1"/>
</dbReference>
<name>A0A6P4DWC4_ARADU</name>
<dbReference type="Pfam" id="PF25029">
    <property type="entry name" value="MOM1"/>
    <property type="match status" value="1"/>
</dbReference>
<dbReference type="InterPro" id="IPR038718">
    <property type="entry name" value="SNF2-like_sf"/>
</dbReference>
<dbReference type="SMART" id="SM00298">
    <property type="entry name" value="CHROMO"/>
    <property type="match status" value="2"/>
</dbReference>
<keyword evidence="11" id="KW-1185">Reference proteome</keyword>
<keyword evidence="3" id="KW-0677">Repeat</keyword>
<evidence type="ECO:0000256" key="7">
    <source>
        <dbReference type="ARBA" id="ARBA00022833"/>
    </source>
</evidence>
<dbReference type="GeneID" id="107493709"/>
<dbReference type="GO" id="GO:0003677">
    <property type="term" value="F:DNA binding"/>
    <property type="evidence" value="ECO:0007669"/>
    <property type="project" value="TreeGrafter"/>
</dbReference>
<dbReference type="SUPFAM" id="SSF52540">
    <property type="entry name" value="P-loop containing nucleoside triphosphate hydrolases"/>
    <property type="match status" value="2"/>
</dbReference>
<dbReference type="InterPro" id="IPR000953">
    <property type="entry name" value="Chromo/chromo_shadow_dom"/>
</dbReference>
<evidence type="ECO:0000256" key="1">
    <source>
        <dbReference type="ARBA" id="ARBA00004123"/>
    </source>
</evidence>
<keyword evidence="6" id="KW-0378">Hydrolase</keyword>
<accession>A0A6P4DWC4</accession>
<dbReference type="InterPro" id="IPR016197">
    <property type="entry name" value="Chromo-like_dom_sf"/>
</dbReference>
<evidence type="ECO:0000256" key="10">
    <source>
        <dbReference type="SAM" id="MobiDB-lite"/>
    </source>
</evidence>
<dbReference type="InterPro" id="IPR013083">
    <property type="entry name" value="Znf_RING/FYVE/PHD"/>
</dbReference>
<dbReference type="InterPro" id="IPR019786">
    <property type="entry name" value="Zinc_finger_PHD-type_CS"/>
</dbReference>
<gene>
    <name evidence="12" type="primary">LOC107493709</name>
</gene>
<dbReference type="Pfam" id="PF00385">
    <property type="entry name" value="Chromo"/>
    <property type="match status" value="1"/>
</dbReference>
<dbReference type="InterPro" id="IPR001650">
    <property type="entry name" value="Helicase_C-like"/>
</dbReference>
<dbReference type="PROSITE" id="PS01359">
    <property type="entry name" value="ZF_PHD_1"/>
    <property type="match status" value="1"/>
</dbReference>
<dbReference type="GO" id="GO:0005634">
    <property type="term" value="C:nucleus"/>
    <property type="evidence" value="ECO:0007669"/>
    <property type="project" value="UniProtKB-SubCell"/>
</dbReference>
<evidence type="ECO:0000256" key="5">
    <source>
        <dbReference type="ARBA" id="ARBA00022771"/>
    </source>
</evidence>
<evidence type="ECO:0000313" key="12">
    <source>
        <dbReference type="RefSeq" id="XP_020980331.1"/>
    </source>
</evidence>
<organism evidence="11 12">
    <name type="scientific">Arachis duranensis</name>
    <name type="common">Wild peanut</name>
    <dbReference type="NCBI Taxonomy" id="130453"/>
    <lineage>
        <taxon>Eukaryota</taxon>
        <taxon>Viridiplantae</taxon>
        <taxon>Streptophyta</taxon>
        <taxon>Embryophyta</taxon>
        <taxon>Tracheophyta</taxon>
        <taxon>Spermatophyta</taxon>
        <taxon>Magnoliopsida</taxon>
        <taxon>eudicotyledons</taxon>
        <taxon>Gunneridae</taxon>
        <taxon>Pentapetalae</taxon>
        <taxon>rosids</taxon>
        <taxon>fabids</taxon>
        <taxon>Fabales</taxon>
        <taxon>Fabaceae</taxon>
        <taxon>Papilionoideae</taxon>
        <taxon>50 kb inversion clade</taxon>
        <taxon>dalbergioids sensu lato</taxon>
        <taxon>Dalbergieae</taxon>
        <taxon>Pterocarpus clade</taxon>
        <taxon>Arachis</taxon>
    </lineage>
</organism>
<feature type="compositionally biased region" description="Basic and acidic residues" evidence="10">
    <location>
        <begin position="912"/>
        <end position="932"/>
    </location>
</feature>
<dbReference type="GO" id="GO:0016887">
    <property type="term" value="F:ATP hydrolysis activity"/>
    <property type="evidence" value="ECO:0007669"/>
    <property type="project" value="TreeGrafter"/>
</dbReference>
<keyword evidence="5" id="KW-0863">Zinc-finger</keyword>
<dbReference type="InterPro" id="IPR056882">
    <property type="entry name" value="MOM1_dom"/>
</dbReference>
<dbReference type="Gene3D" id="6.10.250.1310">
    <property type="match status" value="1"/>
</dbReference>
<dbReference type="SMART" id="SM00249">
    <property type="entry name" value="PHD"/>
    <property type="match status" value="1"/>
</dbReference>
<evidence type="ECO:0000256" key="2">
    <source>
        <dbReference type="ARBA" id="ARBA00022723"/>
    </source>
</evidence>
<dbReference type="GO" id="GO:0000785">
    <property type="term" value="C:chromatin"/>
    <property type="evidence" value="ECO:0007669"/>
    <property type="project" value="TreeGrafter"/>
</dbReference>
<dbReference type="InterPro" id="IPR049730">
    <property type="entry name" value="SNF2/RAD54-like_C"/>
</dbReference>
<evidence type="ECO:0000256" key="3">
    <source>
        <dbReference type="ARBA" id="ARBA00022737"/>
    </source>
</evidence>
<dbReference type="Proteomes" id="UP000515211">
    <property type="component" value="Chromosome 6"/>
</dbReference>
<keyword evidence="9" id="KW-0539">Nucleus</keyword>
<dbReference type="InterPro" id="IPR023780">
    <property type="entry name" value="Chromo_domain"/>
</dbReference>
<reference evidence="11" key="1">
    <citation type="journal article" date="2016" name="Nat. Genet.">
        <title>The genome sequences of Arachis duranensis and Arachis ipaensis, the diploid ancestors of cultivated peanut.</title>
        <authorList>
            <person name="Bertioli D.J."/>
            <person name="Cannon S.B."/>
            <person name="Froenicke L."/>
            <person name="Huang G."/>
            <person name="Farmer A.D."/>
            <person name="Cannon E.K."/>
            <person name="Liu X."/>
            <person name="Gao D."/>
            <person name="Clevenger J."/>
            <person name="Dash S."/>
            <person name="Ren L."/>
            <person name="Moretzsohn M.C."/>
            <person name="Shirasawa K."/>
            <person name="Huang W."/>
            <person name="Vidigal B."/>
            <person name="Abernathy B."/>
            <person name="Chu Y."/>
            <person name="Niederhuth C.E."/>
            <person name="Umale P."/>
            <person name="Araujo A.C."/>
            <person name="Kozik A."/>
            <person name="Kim K.D."/>
            <person name="Burow M.D."/>
            <person name="Varshney R.K."/>
            <person name="Wang X."/>
            <person name="Zhang X."/>
            <person name="Barkley N."/>
            <person name="Guimaraes P.M."/>
            <person name="Isobe S."/>
            <person name="Guo B."/>
            <person name="Liao B."/>
            <person name="Stalker H.T."/>
            <person name="Schmitz R.J."/>
            <person name="Scheffler B.E."/>
            <person name="Leal-Bertioli S.C."/>
            <person name="Xun X."/>
            <person name="Jackson S.A."/>
            <person name="Michelmore R."/>
            <person name="Ozias-Akins P."/>
        </authorList>
    </citation>
    <scope>NUCLEOTIDE SEQUENCE [LARGE SCALE GENOMIC DNA]</scope>
    <source>
        <strain evidence="11">cv. V14167</strain>
    </source>
</reference>
<evidence type="ECO:0000256" key="8">
    <source>
        <dbReference type="ARBA" id="ARBA00022840"/>
    </source>
</evidence>
<dbReference type="GO" id="GO:0003682">
    <property type="term" value="F:chromatin binding"/>
    <property type="evidence" value="ECO:0007669"/>
    <property type="project" value="TreeGrafter"/>
</dbReference>
<dbReference type="RefSeq" id="XP_020980331.1">
    <property type="nucleotide sequence ID" value="XM_021124672.2"/>
</dbReference>
<sequence length="1514" mass="170837">MSHGAPQYHKDKVVRDLSSETNNTLENGPVMHNMIATKADVGHSTSRCGGSEQCKDNTQTGVHVKDKKAVGELVCLQCLHGSELICCFGKGCQRRYHPSCLNPPLNYYPVGFWNCAWCVKKKLDLGAYSISEGVESILDSREGISKNNVTEKEYFVKYLGLAHAHNRWIPETQMLEEGPKVLSAFKRKRRVIKWKKEWSIPHRLLLKRAIVLPKQNKEHLDGHDNNYSVGCFEWLVKWSGLGYDHVTWELDSASFLTSSEGMKLKNDYESRRLQKGMDGDINEERKASFAELPVPPSGNSVAVSSQHLSYVNKLCMCWHKGQSAVIVDDKIDQERVMKVMSFILSLHCKVTRPFLIVSTSAALAVWEREFLHLAPSANLVIYKGNKDVRRSIRTLEFYNDDNGILFQILLSSSDIIVEDLKELQCILWEAIIVDECQRPRILEHLDNIKILTTKLRLLVVSGQIKDDRADYVKMLSFLNSENHVLNTTETEPLVSDSISDLKSKLDQYVAFRTKTGSTRFAEFWVPSKLSSLQLEQYCSLLLSDRTLLCSAQKSDKVNALRGLLNSTRKCLFNHPFLLDSSLYNSVNKGLSVEEQLNIGIKASGKLQLLEKILLKARSRGLRVMILFQSTSDLTSIGDILDDVLCRRFGEHCYVRYAAGYAPKAKQSALDKFNDGERAFVFLLESRACLPSVKLSSVDAIILFDSDWDPENDLRVLQRMPISSQFEQLTVFRLYSSFTVEEKVLMLAKEGSSIQLVNNSTSHALLRWGATYLFSKLDDLHGSNTPVFAQDIASDQSLLHDVICELSTVFSGGSSDIDNHGLSFIARVWQKGGEYAKNILLHGERVMKELDDGFDFFSWSNLLQGRSPRWKLLSVSSQRIRKPANHFDHKAKESESENNADNRKKRKVSEGNVDSKRKEVSKDTTVTRKGKVPDHANSKYLKKSLKNKKLNTSNVDEFLPKPDLAGLCDVLQLPKNVKALGARLLEHILEYFNVNWRDVSTMQAFELSVCWLAASLLKHNFDKQGSLALAKVHLNFNCEEEEVTYVYSKLLKFKKEFSSCLQSGICVEKCTSDCETPGLTDLVEDMQNGFQGPLESDTYRHDLQRESPTTVLATHYQTCAENFQIRLTDIGSCPQKSSGTFPAKADAIPVTSKASFLEHQSEVFDSSDDPCNVNPATGSLENQINGDDFEVSLINNNEVVETITCSTADVPEVNQHCSVVSAVHGESIMDFPETTFPYMEPSNTDLLPLPQEDVTSFLENISIGEVLPFDEIFFENYNLHEDEPTLQVPDDPPESVPDPLQIEMERIKKATEEANRIRQQKLHQLESDHGMEVKELVAKYQMLLQNISTEVALQKKELDAYYKTVQKNKLLASVLDHNHKEYKREAVLFAEQGLPSAMGTPSSSSTQQREHQPPLMSDQRLEQCLPMIPPHLFTPTEAVNTLEIANTSTAVPEMSAPRECIDPMIQSYVNLNYGCYSMASNPHLEASNSVPMMPSLSSGIPEQQLPLHLHQWQYQ</sequence>
<dbReference type="Gene3D" id="3.40.50.10810">
    <property type="entry name" value="Tandem AAA-ATPase domain"/>
    <property type="match status" value="1"/>
</dbReference>
<dbReference type="GO" id="GO:0140658">
    <property type="term" value="F:ATP-dependent chromatin remodeler activity"/>
    <property type="evidence" value="ECO:0007669"/>
    <property type="project" value="TreeGrafter"/>
</dbReference>